<dbReference type="RefSeq" id="WP_069497720.1">
    <property type="nucleotide sequence ID" value="NZ_CP082321.1"/>
</dbReference>
<dbReference type="AlphaFoldDB" id="A0A7Y0MZP0"/>
<organism evidence="1 2">
    <name type="scientific">Vibrio alginolyticus</name>
    <dbReference type="NCBI Taxonomy" id="663"/>
    <lineage>
        <taxon>Bacteria</taxon>
        <taxon>Pseudomonadati</taxon>
        <taxon>Pseudomonadota</taxon>
        <taxon>Gammaproteobacteria</taxon>
        <taxon>Vibrionales</taxon>
        <taxon>Vibrionaceae</taxon>
        <taxon>Vibrio</taxon>
    </lineage>
</organism>
<proteinExistence type="predicted"/>
<reference evidence="1 2" key="1">
    <citation type="submission" date="2020-04" db="EMBL/GenBank/DDBJ databases">
        <title>Whole-genome sequencing of Vibrio spp. from China reveals different genetic environments of blaCTX-M-14 among diverse lineages.</title>
        <authorList>
            <person name="Zheng Z."/>
            <person name="Ye L."/>
            <person name="Chen S."/>
        </authorList>
    </citation>
    <scope>NUCLEOTIDE SEQUENCE [LARGE SCALE GENOMIC DNA]</scope>
    <source>
        <strain evidence="1 2">Vb1636</strain>
    </source>
</reference>
<dbReference type="EMBL" id="JABCMA010000035">
    <property type="protein sequence ID" value="NMR76076.1"/>
    <property type="molecule type" value="Genomic_DNA"/>
</dbReference>
<accession>A0A7Y0MZP0</accession>
<name>A0A7Y0MZP0_VIBAL</name>
<protein>
    <submittedName>
        <fullName evidence="1">Uncharacterized protein</fullName>
    </submittedName>
</protein>
<evidence type="ECO:0000313" key="1">
    <source>
        <dbReference type="EMBL" id="NMR76076.1"/>
    </source>
</evidence>
<gene>
    <name evidence="1" type="ORF">HKB35_20915</name>
</gene>
<sequence length="179" mass="20379">MTLQTSRKQVPASAKRLSRLAPNWSYANNILNFGCGKFPDLTEEYLTNYHKQIMTVTHYDPNSKAKGVVNNIAEIDSSKRRFCVMLCANVLNVCKDLDAAIADMAKIDFDCAVIQIYEGNRSGKGRKTRDGYQRNEPVSAYLPILTSNFHKFDVTLHRSDKCITIVKGRKYYELDDLED</sequence>
<evidence type="ECO:0000313" key="2">
    <source>
        <dbReference type="Proteomes" id="UP000565155"/>
    </source>
</evidence>
<comment type="caution">
    <text evidence="1">The sequence shown here is derived from an EMBL/GenBank/DDBJ whole genome shotgun (WGS) entry which is preliminary data.</text>
</comment>
<dbReference type="Proteomes" id="UP000565155">
    <property type="component" value="Unassembled WGS sequence"/>
</dbReference>